<dbReference type="GO" id="GO:0015344">
    <property type="term" value="F:siderophore uptake transmembrane transporter activity"/>
    <property type="evidence" value="ECO:0007669"/>
    <property type="project" value="TreeGrafter"/>
</dbReference>
<dbReference type="GO" id="GO:0044718">
    <property type="term" value="P:siderophore transmembrane transport"/>
    <property type="evidence" value="ECO:0007669"/>
    <property type="project" value="TreeGrafter"/>
</dbReference>
<evidence type="ECO:0000313" key="10">
    <source>
        <dbReference type="Proteomes" id="UP000236728"/>
    </source>
</evidence>
<dbReference type="SUPFAM" id="SSF49464">
    <property type="entry name" value="Carboxypeptidase regulatory domain-like"/>
    <property type="match status" value="1"/>
</dbReference>
<accession>A0A1H5US90</accession>
<dbReference type="Gene3D" id="2.40.170.20">
    <property type="entry name" value="TonB-dependent receptor, beta-barrel domain"/>
    <property type="match status" value="1"/>
</dbReference>
<evidence type="ECO:0000256" key="2">
    <source>
        <dbReference type="ARBA" id="ARBA00022448"/>
    </source>
</evidence>
<protein>
    <submittedName>
        <fullName evidence="9">Carboxypeptidase regulatory-like domain-containing protein</fullName>
    </submittedName>
</protein>
<keyword evidence="2" id="KW-0813">Transport</keyword>
<evidence type="ECO:0000256" key="1">
    <source>
        <dbReference type="ARBA" id="ARBA00004571"/>
    </source>
</evidence>
<dbReference type="InterPro" id="IPR036942">
    <property type="entry name" value="Beta-barrel_TonB_sf"/>
</dbReference>
<dbReference type="GO" id="GO:0009279">
    <property type="term" value="C:cell outer membrane"/>
    <property type="evidence" value="ECO:0007669"/>
    <property type="project" value="UniProtKB-SubCell"/>
</dbReference>
<keyword evidence="7" id="KW-0732">Signal</keyword>
<dbReference type="AlphaFoldDB" id="A0A1H5US90"/>
<name>A0A1H5US90_9BACT</name>
<keyword evidence="4" id="KW-0812">Transmembrane</keyword>
<evidence type="ECO:0000256" key="3">
    <source>
        <dbReference type="ARBA" id="ARBA00022452"/>
    </source>
</evidence>
<dbReference type="RefSeq" id="WP_103931980.1">
    <property type="nucleotide sequence ID" value="NZ_FNVA01000001.1"/>
</dbReference>
<dbReference type="InterPro" id="IPR057601">
    <property type="entry name" value="Oar-like_b-barrel"/>
</dbReference>
<keyword evidence="3" id="KW-1134">Transmembrane beta strand</keyword>
<dbReference type="SUPFAM" id="SSF56935">
    <property type="entry name" value="Porins"/>
    <property type="match status" value="1"/>
</dbReference>
<dbReference type="OrthoDB" id="97893at2"/>
<dbReference type="PANTHER" id="PTHR30069">
    <property type="entry name" value="TONB-DEPENDENT OUTER MEMBRANE RECEPTOR"/>
    <property type="match status" value="1"/>
</dbReference>
<feature type="signal peptide" evidence="7">
    <location>
        <begin position="1"/>
        <end position="20"/>
    </location>
</feature>
<evidence type="ECO:0000259" key="8">
    <source>
        <dbReference type="Pfam" id="PF25183"/>
    </source>
</evidence>
<evidence type="ECO:0000256" key="5">
    <source>
        <dbReference type="ARBA" id="ARBA00023136"/>
    </source>
</evidence>
<proteinExistence type="predicted"/>
<keyword evidence="9" id="KW-0645">Protease</keyword>
<keyword evidence="9" id="KW-0378">Hydrolase</keyword>
<evidence type="ECO:0000256" key="7">
    <source>
        <dbReference type="SAM" id="SignalP"/>
    </source>
</evidence>
<dbReference type="Pfam" id="PF25183">
    <property type="entry name" value="OMP_b-brl_4"/>
    <property type="match status" value="1"/>
</dbReference>
<evidence type="ECO:0000256" key="6">
    <source>
        <dbReference type="ARBA" id="ARBA00023237"/>
    </source>
</evidence>
<dbReference type="GO" id="GO:0004180">
    <property type="term" value="F:carboxypeptidase activity"/>
    <property type="evidence" value="ECO:0007669"/>
    <property type="project" value="UniProtKB-KW"/>
</dbReference>
<gene>
    <name evidence="9" type="ORF">SAMN05421819_1172</name>
</gene>
<dbReference type="EMBL" id="FNVA01000001">
    <property type="protein sequence ID" value="SEF77992.1"/>
    <property type="molecule type" value="Genomic_DNA"/>
</dbReference>
<keyword evidence="6" id="KW-0998">Cell outer membrane</keyword>
<feature type="chain" id="PRO_5009286462" evidence="7">
    <location>
        <begin position="21"/>
        <end position="1160"/>
    </location>
</feature>
<dbReference type="PANTHER" id="PTHR30069:SF46">
    <property type="entry name" value="OAR PROTEIN"/>
    <property type="match status" value="1"/>
</dbReference>
<keyword evidence="9" id="KW-0121">Carboxypeptidase</keyword>
<feature type="domain" description="TonB-dependent transporter Oar-like beta-barrel" evidence="8">
    <location>
        <begin position="239"/>
        <end position="1153"/>
    </location>
</feature>
<keyword evidence="5" id="KW-0472">Membrane</keyword>
<dbReference type="Proteomes" id="UP000236728">
    <property type="component" value="Unassembled WGS sequence"/>
</dbReference>
<evidence type="ECO:0000313" key="9">
    <source>
        <dbReference type="EMBL" id="SEF77992.1"/>
    </source>
</evidence>
<dbReference type="InterPro" id="IPR039426">
    <property type="entry name" value="TonB-dep_rcpt-like"/>
</dbReference>
<reference evidence="9 10" key="1">
    <citation type="submission" date="2016-10" db="EMBL/GenBank/DDBJ databases">
        <authorList>
            <person name="de Groot N.N."/>
        </authorList>
    </citation>
    <scope>NUCLEOTIDE SEQUENCE [LARGE SCALE GENOMIC DNA]</scope>
    <source>
        <strain evidence="9 10">DSM 22489</strain>
    </source>
</reference>
<dbReference type="Gene3D" id="2.60.40.1120">
    <property type="entry name" value="Carboxypeptidase-like, regulatory domain"/>
    <property type="match status" value="1"/>
</dbReference>
<dbReference type="Pfam" id="PF13620">
    <property type="entry name" value="CarboxypepD_reg"/>
    <property type="match status" value="1"/>
</dbReference>
<dbReference type="InterPro" id="IPR008969">
    <property type="entry name" value="CarboxyPept-like_regulatory"/>
</dbReference>
<evidence type="ECO:0000256" key="4">
    <source>
        <dbReference type="ARBA" id="ARBA00022692"/>
    </source>
</evidence>
<sequence>MKKLLLCSLALLLGPLVVRAQVANNTALVGTVLDPAGNYIAGAQVVAVEETTKVTYTATTNNEGYYAIKFIAPGTYDLTVDRQGFKKASTVGVPVSVDLSVRTNFPMTVGSEGDTVTVSASTPPMSTDDANLGETFEAKQVEDLPVQGHNALEVAALASNVIVGSKTSYSGNPPGVDFIGAGQRETQNELTLDGVSIMNNLGNVTPTRPSTDMISEVQMQSGNYPAQYGSYLGLHINLVSKAGSNQYHGVVYDYIKNTALDAHNFFDTTTTKKAPLNYNQWGFALGGPVTIPKLYNGRNKTFFFGAYEKLNQKGRSAGTSTVMTSAMESGDFSALGTYNPATNTCTGICLKDPATGTYYAIPTSGANAGKSNQIPASELSTGAALIAQKYEAYVPLPNVSGITNNFSNVYFPNNLFIAQTLERVDENIGEHIKLFGRFHWQDLTYVNGNQVPVANGYGIGNSRNYAFGYTQILTASLVNDLHVGLNEFTTDSLNYWYVNGLKDAGTKLGIPGFNYDTTDNMPGVPNVQLSSASGMNIGNNGTNWFQDDRSIDAYDQISFTRGKHNIMAGVEFRKLDTGRIATNESLGEFVFNGSVTGDSRADFALGLPASDLTPVTSIKGSVAEWRDGFFVLDNWQATSKLTLNYGLRYELPTVPYSLNGYTRIMNASQTALLPVSSANSPATWTPVPGLKLGSPTHDNWAPRLGFAYRALPKTVLRGGVGFYYNANQLNSFTLLTSNNYPFGANFQYFAAAGTSSNPFSFTNPTPGQATASPVTGTCTPSCTYGSAVTYDPANKTQRSYQWNLSLGQELWKGAAAEAQYVGSHSLDLDTSWYDNLPSQLTAGSVFSQPTKVNLNSAQGSCGQANCLVRPNQLFGSIRNLRNFAWAHYDGLSLILRQRSFHGLSGQASYTWSHTLDISSDSNGGGNLSQQFNVAADYGNANWDIRHRFVGVLTYDLPSFRGANLLVRETLGGWQLNDIVNLQTGMPFNVSLGYNSAGFDQGTERPSWVHKPSANCSLKNLIQGVNGTAASGSCIDLSAYALPVAPTTVNSSNVVTSYNYAYGNTSRNTLHGPGFSYDNLSIFKNFPIGEVMKFQFRAEASNVFNHPSAANPNSSNASLSAASQTGTAISGGSAGTITSVQTIPGEFTGARTLQLVGKIIF</sequence>
<organism evidence="9 10">
    <name type="scientific">Bryocella elongata</name>
    <dbReference type="NCBI Taxonomy" id="863522"/>
    <lineage>
        <taxon>Bacteria</taxon>
        <taxon>Pseudomonadati</taxon>
        <taxon>Acidobacteriota</taxon>
        <taxon>Terriglobia</taxon>
        <taxon>Terriglobales</taxon>
        <taxon>Acidobacteriaceae</taxon>
        <taxon>Bryocella</taxon>
    </lineage>
</organism>
<keyword evidence="10" id="KW-1185">Reference proteome</keyword>
<comment type="subcellular location">
    <subcellularLocation>
        <location evidence="1">Cell outer membrane</location>
        <topology evidence="1">Multi-pass membrane protein</topology>
    </subcellularLocation>
</comment>